<dbReference type="PROSITE" id="PS50893">
    <property type="entry name" value="ABC_TRANSPORTER_2"/>
    <property type="match status" value="1"/>
</dbReference>
<keyword evidence="7 10" id="KW-1133">Transmembrane helix</keyword>
<evidence type="ECO:0000256" key="4">
    <source>
        <dbReference type="ARBA" id="ARBA00022801"/>
    </source>
</evidence>
<keyword evidence="5" id="KW-0788">Thiol protease</keyword>
<evidence type="ECO:0000259" key="11">
    <source>
        <dbReference type="PROSITE" id="PS50042"/>
    </source>
</evidence>
<keyword evidence="6" id="KW-0067">ATP-binding</keyword>
<dbReference type="CDD" id="cd02259">
    <property type="entry name" value="Peptidase_C39_like"/>
    <property type="match status" value="1"/>
</dbReference>
<evidence type="ECO:0000256" key="1">
    <source>
        <dbReference type="ARBA" id="ARBA00004651"/>
    </source>
</evidence>
<dbReference type="InterPro" id="IPR005074">
    <property type="entry name" value="Peptidase_C39"/>
</dbReference>
<evidence type="ECO:0000259" key="14">
    <source>
        <dbReference type="PROSITE" id="PS50990"/>
    </source>
</evidence>
<dbReference type="InterPro" id="IPR036640">
    <property type="entry name" value="ABC1_TM_sf"/>
</dbReference>
<dbReference type="Gene3D" id="3.90.70.10">
    <property type="entry name" value="Cysteine proteinases"/>
    <property type="match status" value="1"/>
</dbReference>
<dbReference type="CDD" id="cd18782">
    <property type="entry name" value="ABC_6TM_PrtD_LapB_HlyB_like"/>
    <property type="match status" value="1"/>
</dbReference>
<feature type="compositionally biased region" description="Acidic residues" evidence="9">
    <location>
        <begin position="248"/>
        <end position="257"/>
    </location>
</feature>
<dbReference type="SUPFAM" id="SSF52540">
    <property type="entry name" value="P-loop containing nucleoside triphosphate hydrolases"/>
    <property type="match status" value="1"/>
</dbReference>
<dbReference type="InterPro" id="IPR003593">
    <property type="entry name" value="AAA+_ATPase"/>
</dbReference>
<evidence type="ECO:0000256" key="6">
    <source>
        <dbReference type="ARBA" id="ARBA00022840"/>
    </source>
</evidence>
<dbReference type="InterPro" id="IPR000595">
    <property type="entry name" value="cNMP-bd_dom"/>
</dbReference>
<evidence type="ECO:0000259" key="13">
    <source>
        <dbReference type="PROSITE" id="PS50929"/>
    </source>
</evidence>
<feature type="transmembrane region" description="Helical" evidence="10">
    <location>
        <begin position="584"/>
        <end position="604"/>
    </location>
</feature>
<feature type="domain" description="ABC transporter" evidence="12">
    <location>
        <begin position="762"/>
        <end position="997"/>
    </location>
</feature>
<dbReference type="InterPro" id="IPR018490">
    <property type="entry name" value="cNMP-bd_dom_sf"/>
</dbReference>
<dbReference type="Proteomes" id="UP001576776">
    <property type="component" value="Unassembled WGS sequence"/>
</dbReference>
<dbReference type="InterPro" id="IPR010132">
    <property type="entry name" value="ATPase_T1SS_HlyB"/>
</dbReference>
<dbReference type="SUPFAM" id="SSF90123">
    <property type="entry name" value="ABC transporter transmembrane region"/>
    <property type="match status" value="1"/>
</dbReference>
<feature type="transmembrane region" description="Helical" evidence="10">
    <location>
        <begin position="479"/>
        <end position="500"/>
    </location>
</feature>
<dbReference type="PROSITE" id="PS50042">
    <property type="entry name" value="CNMP_BINDING_3"/>
    <property type="match status" value="1"/>
</dbReference>
<dbReference type="SMART" id="SM00382">
    <property type="entry name" value="AAA"/>
    <property type="match status" value="1"/>
</dbReference>
<evidence type="ECO:0000313" key="15">
    <source>
        <dbReference type="EMBL" id="MFB2935038.1"/>
    </source>
</evidence>
<keyword evidence="8 10" id="KW-0472">Membrane</keyword>
<dbReference type="Pfam" id="PF03412">
    <property type="entry name" value="Peptidase_C39"/>
    <property type="match status" value="1"/>
</dbReference>
<evidence type="ECO:0000259" key="12">
    <source>
        <dbReference type="PROSITE" id="PS50893"/>
    </source>
</evidence>
<evidence type="ECO:0000256" key="5">
    <source>
        <dbReference type="ARBA" id="ARBA00022807"/>
    </source>
</evidence>
<accession>A0ABV4YA92</accession>
<dbReference type="Pfam" id="PF00664">
    <property type="entry name" value="ABC_membrane"/>
    <property type="match status" value="1"/>
</dbReference>
<sequence length="1003" mass="111673">MTQAVSRSQIQTFLAQTEPFNQLESNALQKLSAECQLLRYRIGQPIIQREIPLTQIAIVYMGQVRVLGYDQRTQTPVSLYMAGPGKVLGWAGLVRGEGCETAIASDEVICITIPTSVFLSFINQEPVLRQAFREQASISEIFELLSLELQRRAIATVNLKELTTEILPQAKVVNLANGQATLPELDRDLLWMVSSGMIGAYSNGSRFPIQDTPSWVPVKGKQGGRLLGVPLSALPKSAAITPTVEAEVVAETEEETESTTQQSPYDDIPYASEAPPKIEPTIVSERPFQFFKGKGPIEAPLACFKMLAKYLGVTFRRDVIRKIIDNQIKTKGGLTLLTCGGISEMMGISAQLIQIQAAAIPRLKAPALIQWQDSFAILYKISEKELMLAVPEEGIRRRTPKEFTETWGTEGQVLLLQPRPEGQREKFSLRWFLPAIRKHKKVLIEVFIASFLVQLFALANPLATQVIIDQVIKDRSDSILHSVGLLLLVVAVFEALLTYIRTTLFVDTTNRIDISLGSEVIDHMLKLPLNYFDNRRVGELAGRVNELENIRQFLTGTALTVVLDALFSVFYIAFMLVYSIPLTLVALSTIPLFAILTLTVAPIVQRQLRTKAERHADTQSYLVEVLSGIQTVKAQTIELKSRWNWQEKYARYVSAGFKTVLTFSTASSLSGFFNKLSGLLLLWVGAYMVISNPPQLTLGQLIAFRIIAGYVTSPLLRLVQLWQNFQETALSIERLSDILDAHPEADETNSTNIAMPPIQGTVTYENLSFRFNPSGPLQLVNVNLDFAPGTFVGIVGQSGSGKSTLMKLLQRLYEPTAGRIQVDGYDIAKVELYSLRRQIGMVLQDTLLFNGTIRENISLTNPEATDEEIIEAAKIAVAHDFIMSLSNGYNTVVGERGSSLSGGQRQRIAIARTVLQSPRMLILDEATSALDYHSERQVCENLEKAFHDRTVFFITHRLSTVRSADVILMMDQGAVVEQGTHKELMALKGRYYCLYQQQESEVM</sequence>
<feature type="domain" description="Peptidase C39" evidence="14">
    <location>
        <begin position="292"/>
        <end position="414"/>
    </location>
</feature>
<evidence type="ECO:0000256" key="10">
    <source>
        <dbReference type="SAM" id="Phobius"/>
    </source>
</evidence>
<evidence type="ECO:0000256" key="2">
    <source>
        <dbReference type="ARBA" id="ARBA00022692"/>
    </source>
</evidence>
<dbReference type="PROSITE" id="PS50929">
    <property type="entry name" value="ABC_TM1F"/>
    <property type="match status" value="1"/>
</dbReference>
<comment type="subcellular location">
    <subcellularLocation>
        <location evidence="1">Cell membrane</location>
        <topology evidence="1">Multi-pass membrane protein</topology>
    </subcellularLocation>
</comment>
<organism evidence="15 16">
    <name type="scientific">Floridaenema fluviatile BLCC-F154</name>
    <dbReference type="NCBI Taxonomy" id="3153640"/>
    <lineage>
        <taxon>Bacteria</taxon>
        <taxon>Bacillati</taxon>
        <taxon>Cyanobacteriota</taxon>
        <taxon>Cyanophyceae</taxon>
        <taxon>Oscillatoriophycideae</taxon>
        <taxon>Aerosakkonematales</taxon>
        <taxon>Aerosakkonemataceae</taxon>
        <taxon>Floridanema</taxon>
        <taxon>Floridanema fluviatile</taxon>
    </lineage>
</organism>
<dbReference type="PROSITE" id="PS00211">
    <property type="entry name" value="ABC_TRANSPORTER_1"/>
    <property type="match status" value="1"/>
</dbReference>
<feature type="region of interest" description="Disordered" evidence="9">
    <location>
        <begin position="247"/>
        <end position="268"/>
    </location>
</feature>
<dbReference type="InterPro" id="IPR003439">
    <property type="entry name" value="ABC_transporter-like_ATP-bd"/>
</dbReference>
<keyword evidence="2 10" id="KW-0812">Transmembrane</keyword>
<evidence type="ECO:0000256" key="9">
    <source>
        <dbReference type="SAM" id="MobiDB-lite"/>
    </source>
</evidence>
<dbReference type="RefSeq" id="WP_413256560.1">
    <property type="nucleotide sequence ID" value="NZ_JBHFNS010000031.1"/>
</dbReference>
<dbReference type="SUPFAM" id="SSF51206">
    <property type="entry name" value="cAMP-binding domain-like"/>
    <property type="match status" value="1"/>
</dbReference>
<evidence type="ECO:0000256" key="8">
    <source>
        <dbReference type="ARBA" id="ARBA00023136"/>
    </source>
</evidence>
<reference evidence="15 16" key="1">
    <citation type="submission" date="2024-09" db="EMBL/GenBank/DDBJ databases">
        <title>Floridaenema gen nov. (Aerosakkonemataceae, Aerosakkonematales ord. nov., Cyanobacteria) from benthic tropical and subtropical fresh waters, with the description of four new species.</title>
        <authorList>
            <person name="Moretto J.A."/>
            <person name="Berthold D.E."/>
            <person name="Lefler F.W."/>
            <person name="Huang I.-S."/>
            <person name="Laughinghouse H. IV."/>
        </authorList>
    </citation>
    <scope>NUCLEOTIDE SEQUENCE [LARGE SCALE GENOMIC DNA]</scope>
    <source>
        <strain evidence="15 16">BLCC-F154</strain>
    </source>
</reference>
<evidence type="ECO:0000256" key="3">
    <source>
        <dbReference type="ARBA" id="ARBA00022741"/>
    </source>
</evidence>
<gene>
    <name evidence="15" type="ORF">ACE1B6_07140</name>
</gene>
<dbReference type="PROSITE" id="PS50990">
    <property type="entry name" value="PEPTIDASE_C39"/>
    <property type="match status" value="1"/>
</dbReference>
<keyword evidence="16" id="KW-1185">Reference proteome</keyword>
<dbReference type="CDD" id="cd00038">
    <property type="entry name" value="CAP_ED"/>
    <property type="match status" value="1"/>
</dbReference>
<dbReference type="InterPro" id="IPR017871">
    <property type="entry name" value="ABC_transporter-like_CS"/>
</dbReference>
<comment type="caution">
    <text evidence="15">The sequence shown here is derived from an EMBL/GenBank/DDBJ whole genome shotgun (WGS) entry which is preliminary data.</text>
</comment>
<dbReference type="InterPro" id="IPR039421">
    <property type="entry name" value="Type_1_exporter"/>
</dbReference>
<dbReference type="NCBIfam" id="TIGR01846">
    <property type="entry name" value="type_I_sec_HlyB"/>
    <property type="match status" value="1"/>
</dbReference>
<dbReference type="EMBL" id="JBHFNS010000031">
    <property type="protein sequence ID" value="MFB2935038.1"/>
    <property type="molecule type" value="Genomic_DNA"/>
</dbReference>
<proteinExistence type="predicted"/>
<feature type="domain" description="ABC transmembrane type-1" evidence="13">
    <location>
        <begin position="446"/>
        <end position="727"/>
    </location>
</feature>
<dbReference type="Gene3D" id="3.40.50.300">
    <property type="entry name" value="P-loop containing nucleotide triphosphate hydrolases"/>
    <property type="match status" value="1"/>
</dbReference>
<feature type="domain" description="Cyclic nucleotide-binding" evidence="11">
    <location>
        <begin position="19"/>
        <end position="122"/>
    </location>
</feature>
<feature type="transmembrane region" description="Helical" evidence="10">
    <location>
        <begin position="553"/>
        <end position="578"/>
    </location>
</feature>
<dbReference type="PANTHER" id="PTHR43394">
    <property type="entry name" value="ATP-DEPENDENT PERMEASE MDL1, MITOCHONDRIAL"/>
    <property type="match status" value="1"/>
</dbReference>
<evidence type="ECO:0000313" key="16">
    <source>
        <dbReference type="Proteomes" id="UP001576776"/>
    </source>
</evidence>
<keyword evidence="4" id="KW-0378">Hydrolase</keyword>
<keyword evidence="5" id="KW-0645">Protease</keyword>
<evidence type="ECO:0000256" key="7">
    <source>
        <dbReference type="ARBA" id="ARBA00022989"/>
    </source>
</evidence>
<dbReference type="Pfam" id="PF00005">
    <property type="entry name" value="ABC_tran"/>
    <property type="match status" value="1"/>
</dbReference>
<protein>
    <submittedName>
        <fullName evidence="15">Peptidase domain-containing ABC transporter</fullName>
    </submittedName>
</protein>
<dbReference type="PANTHER" id="PTHR43394:SF1">
    <property type="entry name" value="ATP-BINDING CASSETTE SUB-FAMILY B MEMBER 10, MITOCHONDRIAL"/>
    <property type="match status" value="1"/>
</dbReference>
<dbReference type="Gene3D" id="1.20.1560.10">
    <property type="entry name" value="ABC transporter type 1, transmembrane domain"/>
    <property type="match status" value="1"/>
</dbReference>
<dbReference type="InterPro" id="IPR011527">
    <property type="entry name" value="ABC1_TM_dom"/>
</dbReference>
<name>A0ABV4YA92_9CYAN</name>
<feature type="transmembrane region" description="Helical" evidence="10">
    <location>
        <begin position="672"/>
        <end position="690"/>
    </location>
</feature>
<dbReference type="Gene3D" id="2.60.120.10">
    <property type="entry name" value="Jelly Rolls"/>
    <property type="match status" value="1"/>
</dbReference>
<dbReference type="InterPro" id="IPR027417">
    <property type="entry name" value="P-loop_NTPase"/>
</dbReference>
<keyword evidence="3" id="KW-0547">Nucleotide-binding</keyword>
<dbReference type="InterPro" id="IPR014710">
    <property type="entry name" value="RmlC-like_jellyroll"/>
</dbReference>
<feature type="transmembrane region" description="Helical" evidence="10">
    <location>
        <begin position="442"/>
        <end position="459"/>
    </location>
</feature>